<dbReference type="RefSeq" id="WP_408086312.1">
    <property type="nucleotide sequence ID" value="NZ_JBELPZ010000031.1"/>
</dbReference>
<proteinExistence type="predicted"/>
<evidence type="ECO:0000313" key="2">
    <source>
        <dbReference type="Proteomes" id="UP001629156"/>
    </source>
</evidence>
<gene>
    <name evidence="1" type="ORF">ABS766_16555</name>
</gene>
<keyword evidence="2" id="KW-1185">Reference proteome</keyword>
<protein>
    <recommendedName>
        <fullName evidence="3">Wadjet protein JetD C-terminal domain-containing protein</fullName>
    </recommendedName>
</protein>
<dbReference type="EMBL" id="JBELPZ010000031">
    <property type="protein sequence ID" value="MFL9846036.1"/>
    <property type="molecule type" value="Genomic_DNA"/>
</dbReference>
<sequence>MKGIEWRHLRGLHELYLAGQTRLKIHTNSFVKQIVMKQLRLVKFKVGSRDILVAMSNYREFYETEFLSYYNYYNNFFKESGLENNARKAFTEEDLKGLVFVYYNRDELKIKLTTETRFSAQIFKNQNSKYLSNKPSLRNAMLTILGIDSFPDKEPKNNQWRIVVDCPNPAVVVLCENLDCLKVPLEYKDNNIELWYVGGNNTAPLLDISQNKLQLPMFYLCDWDYAGLSIYSRVKKIMEEKGVILTLITPSHGTKTLPVGVKHHKSKWKVKPFSGLQKKDFDSEQIDYIEHLINNNIWVEEQNIDLIEILKGR</sequence>
<reference evidence="1 2" key="1">
    <citation type="submission" date="2024-06" db="EMBL/GenBank/DDBJ databases">
        <authorList>
            <person name="Kaempfer P."/>
            <person name="Viver T."/>
        </authorList>
    </citation>
    <scope>NUCLEOTIDE SEQUENCE [LARGE SCALE GENOMIC DNA]</scope>
    <source>
        <strain evidence="1 2">ST-119</strain>
    </source>
</reference>
<evidence type="ECO:0000313" key="1">
    <source>
        <dbReference type="EMBL" id="MFL9846036.1"/>
    </source>
</evidence>
<evidence type="ECO:0008006" key="3">
    <source>
        <dbReference type="Google" id="ProtNLM"/>
    </source>
</evidence>
<name>A0ABW8Z0E1_9FLAO</name>
<accession>A0ABW8Z0E1</accession>
<organism evidence="1 2">
    <name type="scientific">Flavobacterium rhizosphaerae</name>
    <dbReference type="NCBI Taxonomy" id="3163298"/>
    <lineage>
        <taxon>Bacteria</taxon>
        <taxon>Pseudomonadati</taxon>
        <taxon>Bacteroidota</taxon>
        <taxon>Flavobacteriia</taxon>
        <taxon>Flavobacteriales</taxon>
        <taxon>Flavobacteriaceae</taxon>
        <taxon>Flavobacterium</taxon>
    </lineage>
</organism>
<dbReference type="Proteomes" id="UP001629156">
    <property type="component" value="Unassembled WGS sequence"/>
</dbReference>
<comment type="caution">
    <text evidence="1">The sequence shown here is derived from an EMBL/GenBank/DDBJ whole genome shotgun (WGS) entry which is preliminary data.</text>
</comment>